<dbReference type="EMBL" id="VIAR01000001">
    <property type="protein sequence ID" value="TQD40446.1"/>
    <property type="molecule type" value="Genomic_DNA"/>
</dbReference>
<keyword evidence="5" id="KW-1185">Reference proteome</keyword>
<dbReference type="InterPro" id="IPR050624">
    <property type="entry name" value="HTH-type_Tx_Regulator"/>
</dbReference>
<comment type="caution">
    <text evidence="4">The sequence shown here is derived from an EMBL/GenBank/DDBJ whole genome shotgun (WGS) entry which is preliminary data.</text>
</comment>
<dbReference type="GO" id="GO:0003677">
    <property type="term" value="F:DNA binding"/>
    <property type="evidence" value="ECO:0007669"/>
    <property type="project" value="UniProtKB-UniRule"/>
</dbReference>
<keyword evidence="1 2" id="KW-0238">DNA-binding</keyword>
<evidence type="ECO:0000256" key="1">
    <source>
        <dbReference type="ARBA" id="ARBA00023125"/>
    </source>
</evidence>
<dbReference type="InterPro" id="IPR009057">
    <property type="entry name" value="Homeodomain-like_sf"/>
</dbReference>
<dbReference type="Pfam" id="PF00440">
    <property type="entry name" value="TetR_N"/>
    <property type="match status" value="1"/>
</dbReference>
<evidence type="ECO:0000313" key="5">
    <source>
        <dbReference type="Proteomes" id="UP000317169"/>
    </source>
</evidence>
<protein>
    <submittedName>
        <fullName evidence="4">TetR/AcrR family transcriptional regulator</fullName>
    </submittedName>
</protein>
<dbReference type="SUPFAM" id="SSF46689">
    <property type="entry name" value="Homeodomain-like"/>
    <property type="match status" value="1"/>
</dbReference>
<dbReference type="InterPro" id="IPR001647">
    <property type="entry name" value="HTH_TetR"/>
</dbReference>
<dbReference type="PANTHER" id="PTHR43479">
    <property type="entry name" value="ACREF/ENVCD OPERON REPRESSOR-RELATED"/>
    <property type="match status" value="1"/>
</dbReference>
<dbReference type="PRINTS" id="PR00455">
    <property type="entry name" value="HTHTETR"/>
</dbReference>
<dbReference type="PROSITE" id="PS50977">
    <property type="entry name" value="HTH_TETR_2"/>
    <property type="match status" value="1"/>
</dbReference>
<feature type="domain" description="HTH tetR-type" evidence="3">
    <location>
        <begin position="1"/>
        <end position="59"/>
    </location>
</feature>
<dbReference type="Gene3D" id="1.10.357.10">
    <property type="entry name" value="Tetracycline Repressor, domain 2"/>
    <property type="match status" value="1"/>
</dbReference>
<evidence type="ECO:0000259" key="3">
    <source>
        <dbReference type="PROSITE" id="PS50977"/>
    </source>
</evidence>
<dbReference type="InterPro" id="IPR036271">
    <property type="entry name" value="Tet_transcr_reg_TetR-rel_C_sf"/>
</dbReference>
<gene>
    <name evidence="4" type="ORF">FKR84_00260</name>
</gene>
<name>A0A507ZRL9_9FLAO</name>
<feature type="DNA-binding region" description="H-T-H motif" evidence="2">
    <location>
        <begin position="22"/>
        <end position="41"/>
    </location>
</feature>
<proteinExistence type="predicted"/>
<organism evidence="4 5">
    <name type="scientific">Haloflavibacter putidus</name>
    <dbReference type="NCBI Taxonomy" id="2576776"/>
    <lineage>
        <taxon>Bacteria</taxon>
        <taxon>Pseudomonadati</taxon>
        <taxon>Bacteroidota</taxon>
        <taxon>Flavobacteriia</taxon>
        <taxon>Flavobacteriales</taxon>
        <taxon>Flavobacteriaceae</taxon>
        <taxon>Haloflavibacter</taxon>
    </lineage>
</organism>
<reference evidence="4 5" key="1">
    <citation type="submission" date="2019-06" db="EMBL/GenBank/DDBJ databases">
        <title>Flavibacter putida gen. nov., sp. nov., a novel marine bacterium of the family Flavobacteriaceae isolated from coastal seawater.</title>
        <authorList>
            <person name="Feng X."/>
        </authorList>
    </citation>
    <scope>NUCLEOTIDE SEQUENCE [LARGE SCALE GENOMIC DNA]</scope>
    <source>
        <strain evidence="4 5">PLHSN227</strain>
    </source>
</reference>
<dbReference type="RefSeq" id="WP_141420177.1">
    <property type="nucleotide sequence ID" value="NZ_VIAR01000001.1"/>
</dbReference>
<dbReference type="Proteomes" id="UP000317169">
    <property type="component" value="Unassembled WGS sequence"/>
</dbReference>
<sequence>MKEKILKTSTDLFLNYGFKNVTMDEIAEELGISKKTIYTHYHNKAKLVQHCSSTLFKEITDHIDNIVAKDQNPIVELQQVHRYTLQRLREEDFSPQFQLEKYYPRIYSALQEKKITYMRSYMVNNLTKGMQQGYYRPDLDVEVVYNFYFMTLEGIRNSKFYTLKSYSIPFLVKHFLNYHLRGIASEKGLEYINNLSKSGDS</sequence>
<dbReference type="OrthoDB" id="881297at2"/>
<dbReference type="AlphaFoldDB" id="A0A507ZRL9"/>
<dbReference type="PANTHER" id="PTHR43479:SF11">
    <property type="entry name" value="ACREF_ENVCD OPERON REPRESSOR-RELATED"/>
    <property type="match status" value="1"/>
</dbReference>
<evidence type="ECO:0000313" key="4">
    <source>
        <dbReference type="EMBL" id="TQD40446.1"/>
    </source>
</evidence>
<dbReference type="SUPFAM" id="SSF48498">
    <property type="entry name" value="Tetracyclin repressor-like, C-terminal domain"/>
    <property type="match status" value="1"/>
</dbReference>
<accession>A0A507ZRL9</accession>
<evidence type="ECO:0000256" key="2">
    <source>
        <dbReference type="PROSITE-ProRule" id="PRU00335"/>
    </source>
</evidence>